<dbReference type="Pfam" id="PF11807">
    <property type="entry name" value="UstYa"/>
    <property type="match status" value="1"/>
</dbReference>
<evidence type="ECO:0000256" key="2">
    <source>
        <dbReference type="SAM" id="Phobius"/>
    </source>
</evidence>
<evidence type="ECO:0000313" key="4">
    <source>
        <dbReference type="Proteomes" id="UP001595075"/>
    </source>
</evidence>
<keyword evidence="2" id="KW-0812">Transmembrane</keyword>
<sequence length="285" mass="32253">MFPFENSNKSLDHRLKTNREDCEALIKELPQDSDNQQSTTSRLSQCFSVLIFLSALGLGGLAGLWIGNRGNPNLDKLCIAHTSNYSPVLEEVPIHHEIQRFNGSLMHENIFRANGSPAVDAAWESLGVNYRAIIVPPELAKVSGLIDSQVQVSDRYGGGFPANVEGLHHLHCLNLLRQALYFNFDHYHALGHGAFKNKDDILRLHVTHCLDTLRQQLMCTADVGVLGQVWWSKDAPIAYPDFNTRHVCRNFEDIRQWAFEHQAPEEVPLDYLQVPRLDDVYESMP</sequence>
<accession>A0ABR4BVX9</accession>
<dbReference type="PANTHER" id="PTHR33365:SF13">
    <property type="entry name" value="TAT PATHWAY SIGNAL SEQUENCE"/>
    <property type="match status" value="1"/>
</dbReference>
<protein>
    <recommendedName>
        <fullName evidence="5">Tat pathway signal sequence</fullName>
    </recommendedName>
</protein>
<keyword evidence="2" id="KW-0472">Membrane</keyword>
<comment type="caution">
    <text evidence="3">The sequence shown here is derived from an EMBL/GenBank/DDBJ whole genome shotgun (WGS) entry which is preliminary data.</text>
</comment>
<dbReference type="InterPro" id="IPR021765">
    <property type="entry name" value="UstYa-like"/>
</dbReference>
<dbReference type="Proteomes" id="UP001595075">
    <property type="component" value="Unassembled WGS sequence"/>
</dbReference>
<evidence type="ECO:0000313" key="3">
    <source>
        <dbReference type="EMBL" id="KAL2061219.1"/>
    </source>
</evidence>
<keyword evidence="4" id="KW-1185">Reference proteome</keyword>
<feature type="transmembrane region" description="Helical" evidence="2">
    <location>
        <begin position="46"/>
        <end position="66"/>
    </location>
</feature>
<name>A0ABR4BVX9_9HELO</name>
<proteinExistence type="inferred from homology"/>
<organism evidence="3 4">
    <name type="scientific">Oculimacula yallundae</name>
    <dbReference type="NCBI Taxonomy" id="86028"/>
    <lineage>
        <taxon>Eukaryota</taxon>
        <taxon>Fungi</taxon>
        <taxon>Dikarya</taxon>
        <taxon>Ascomycota</taxon>
        <taxon>Pezizomycotina</taxon>
        <taxon>Leotiomycetes</taxon>
        <taxon>Helotiales</taxon>
        <taxon>Ploettnerulaceae</taxon>
        <taxon>Oculimacula</taxon>
    </lineage>
</organism>
<reference evidence="3 4" key="1">
    <citation type="journal article" date="2024" name="Commun. Biol.">
        <title>Comparative genomic analysis of thermophilic fungi reveals convergent evolutionary adaptations and gene losses.</title>
        <authorList>
            <person name="Steindorff A.S."/>
            <person name="Aguilar-Pontes M.V."/>
            <person name="Robinson A.J."/>
            <person name="Andreopoulos B."/>
            <person name="LaButti K."/>
            <person name="Kuo A."/>
            <person name="Mondo S."/>
            <person name="Riley R."/>
            <person name="Otillar R."/>
            <person name="Haridas S."/>
            <person name="Lipzen A."/>
            <person name="Grimwood J."/>
            <person name="Schmutz J."/>
            <person name="Clum A."/>
            <person name="Reid I.D."/>
            <person name="Moisan M.C."/>
            <person name="Butler G."/>
            <person name="Nguyen T.T.M."/>
            <person name="Dewar K."/>
            <person name="Conant G."/>
            <person name="Drula E."/>
            <person name="Henrissat B."/>
            <person name="Hansel C."/>
            <person name="Singer S."/>
            <person name="Hutchinson M.I."/>
            <person name="de Vries R.P."/>
            <person name="Natvig D.O."/>
            <person name="Powell A.J."/>
            <person name="Tsang A."/>
            <person name="Grigoriev I.V."/>
        </authorList>
    </citation>
    <scope>NUCLEOTIDE SEQUENCE [LARGE SCALE GENOMIC DNA]</scope>
    <source>
        <strain evidence="3 4">CBS 494.80</strain>
    </source>
</reference>
<gene>
    <name evidence="3" type="ORF">VTL71DRAFT_7492</name>
</gene>
<evidence type="ECO:0008006" key="5">
    <source>
        <dbReference type="Google" id="ProtNLM"/>
    </source>
</evidence>
<keyword evidence="2" id="KW-1133">Transmembrane helix</keyword>
<dbReference type="EMBL" id="JAZHXI010000019">
    <property type="protein sequence ID" value="KAL2061219.1"/>
    <property type="molecule type" value="Genomic_DNA"/>
</dbReference>
<comment type="similarity">
    <text evidence="1">Belongs to the ustYa family.</text>
</comment>
<evidence type="ECO:0000256" key="1">
    <source>
        <dbReference type="ARBA" id="ARBA00035112"/>
    </source>
</evidence>
<dbReference type="PANTHER" id="PTHR33365">
    <property type="entry name" value="YALI0B05434P"/>
    <property type="match status" value="1"/>
</dbReference>